<evidence type="ECO:0000313" key="1">
    <source>
        <dbReference type="EMBL" id="TFJ94746.1"/>
    </source>
</evidence>
<evidence type="ECO:0000313" key="2">
    <source>
        <dbReference type="Proteomes" id="UP000298484"/>
    </source>
</evidence>
<dbReference type="Proteomes" id="UP000298484">
    <property type="component" value="Unassembled WGS sequence"/>
</dbReference>
<protein>
    <submittedName>
        <fullName evidence="1">Sporulation inhibitor of replication protein SirA</fullName>
    </submittedName>
</protein>
<proteinExistence type="predicted"/>
<dbReference type="InterPro" id="IPR019683">
    <property type="entry name" value="SirA"/>
</dbReference>
<dbReference type="Pfam" id="PF10747">
    <property type="entry name" value="SirA"/>
    <property type="match status" value="1"/>
</dbReference>
<dbReference type="InterPro" id="IPR038449">
    <property type="entry name" value="SirA_sf"/>
</dbReference>
<reference evidence="1 2" key="1">
    <citation type="submission" date="2019-03" db="EMBL/GenBank/DDBJ databases">
        <title>Genome sequence of Lentibacillus salicampi ATCC BAA-719.</title>
        <authorList>
            <person name="Maclea K.S."/>
            <person name="Simoes Junior M."/>
        </authorList>
    </citation>
    <scope>NUCLEOTIDE SEQUENCE [LARGE SCALE GENOMIC DNA]</scope>
    <source>
        <strain evidence="1 2">ATCC BAA-719</strain>
    </source>
</reference>
<sequence>MGIIINKRGGFLLNHYAIYWVKEEFAHFFYYRSDILCRFIKSYYRNPNREDLKRQFQYITMDMPESLLVSHIMKHQSPHVGFKNENGLLYIHEGTNMISLHIEQKRINFRGDIIHDAEGLLFPALRTYQPYFFVVGDQPYDFGWISPVLQLKGHDKSGQVLYSYV</sequence>
<accession>A0A4Y9AFZ6</accession>
<dbReference type="EMBL" id="SRHY01000001">
    <property type="protein sequence ID" value="TFJ94746.1"/>
    <property type="molecule type" value="Genomic_DNA"/>
</dbReference>
<dbReference type="Gene3D" id="3.30.310.250">
    <property type="entry name" value="Sporulation inhibitor of replication protein SirA"/>
    <property type="match status" value="1"/>
</dbReference>
<organism evidence="1 2">
    <name type="scientific">Lentibacillus salicampi</name>
    <dbReference type="NCBI Taxonomy" id="175306"/>
    <lineage>
        <taxon>Bacteria</taxon>
        <taxon>Bacillati</taxon>
        <taxon>Bacillota</taxon>
        <taxon>Bacilli</taxon>
        <taxon>Bacillales</taxon>
        <taxon>Bacillaceae</taxon>
        <taxon>Lentibacillus</taxon>
    </lineage>
</organism>
<dbReference type="AlphaFoldDB" id="A0A4Y9AFZ6"/>
<dbReference type="OrthoDB" id="2736584at2"/>
<keyword evidence="2" id="KW-1185">Reference proteome</keyword>
<gene>
    <name evidence="1" type="primary">sirA</name>
    <name evidence="1" type="ORF">E4U82_02195</name>
</gene>
<name>A0A4Y9AFZ6_9BACI</name>
<comment type="caution">
    <text evidence="1">The sequence shown here is derived from an EMBL/GenBank/DDBJ whole genome shotgun (WGS) entry which is preliminary data.</text>
</comment>